<dbReference type="PANTHER" id="PTHR30388">
    <property type="entry name" value="ALDEHYDE OXIDOREDUCTASE MOLYBDENUM COFACTOR ASSEMBLY PROTEIN"/>
    <property type="match status" value="1"/>
</dbReference>
<dbReference type="STRING" id="1287727.SAMN05443999_101174"/>
<dbReference type="EMBL" id="FOAG01000001">
    <property type="protein sequence ID" value="SEK30399.1"/>
    <property type="molecule type" value="Genomic_DNA"/>
</dbReference>
<proteinExistence type="predicted"/>
<protein>
    <submittedName>
        <fullName evidence="4">Xanthine dehydrogenase accessory factor</fullName>
    </submittedName>
</protein>
<name>A0A1H7FWT2_9RHOB</name>
<gene>
    <name evidence="4" type="ORF">SAMN05443999_101174</name>
</gene>
<accession>A0A1H7FWT2</accession>
<dbReference type="InterPro" id="IPR027051">
    <property type="entry name" value="XdhC_Rossmann_dom"/>
</dbReference>
<evidence type="ECO:0000313" key="5">
    <source>
        <dbReference type="Proteomes" id="UP000199582"/>
    </source>
</evidence>
<feature type="domain" description="XdhC- CoxI" evidence="2">
    <location>
        <begin position="15"/>
        <end position="79"/>
    </location>
</feature>
<dbReference type="InterPro" id="IPR052698">
    <property type="entry name" value="MoCofactor_Util/Proc"/>
</dbReference>
<keyword evidence="5" id="KW-1185">Reference proteome</keyword>
<dbReference type="Proteomes" id="UP000199582">
    <property type="component" value="Unassembled WGS sequence"/>
</dbReference>
<evidence type="ECO:0000259" key="2">
    <source>
        <dbReference type="Pfam" id="PF02625"/>
    </source>
</evidence>
<dbReference type="OrthoDB" id="5242066at2"/>
<dbReference type="Pfam" id="PF13478">
    <property type="entry name" value="XdhC_C"/>
    <property type="match status" value="1"/>
</dbReference>
<feature type="domain" description="XdhC Rossmann" evidence="3">
    <location>
        <begin position="126"/>
        <end position="242"/>
    </location>
</feature>
<organism evidence="4 5">
    <name type="scientific">Roseovarius azorensis</name>
    <dbReference type="NCBI Taxonomy" id="1287727"/>
    <lineage>
        <taxon>Bacteria</taxon>
        <taxon>Pseudomonadati</taxon>
        <taxon>Pseudomonadota</taxon>
        <taxon>Alphaproteobacteria</taxon>
        <taxon>Rhodobacterales</taxon>
        <taxon>Roseobacteraceae</taxon>
        <taxon>Roseovarius</taxon>
    </lineage>
</organism>
<evidence type="ECO:0000313" key="4">
    <source>
        <dbReference type="EMBL" id="SEK30399.1"/>
    </source>
</evidence>
<evidence type="ECO:0000259" key="3">
    <source>
        <dbReference type="Pfam" id="PF13478"/>
    </source>
</evidence>
<sequence>MPSDTLDAAIRRLGDARQPYALATVIRTVGTTSAKPGARALLLDDGTIAEGWIGGGCVHAAMARAARAALADGEPRLISLQPDEELSARGLSPGQTHEGRDIARNGCPSKGAMEIFVEPVLPRPELVIFGASPVARALETLAAPFGLDITATDSATALPAPTTRRMVVVATQGRGDLDALRAALDSGADYIGFVASRRKFAALCARLDNAEPEALARVHSPAGLAIDAVTPQEIALSILAQIVQTRRSGQRRT</sequence>
<evidence type="ECO:0000256" key="1">
    <source>
        <dbReference type="SAM" id="MobiDB-lite"/>
    </source>
</evidence>
<dbReference type="PANTHER" id="PTHR30388:SF6">
    <property type="entry name" value="XANTHINE DEHYDROGENASE SUBUNIT A-RELATED"/>
    <property type="match status" value="1"/>
</dbReference>
<dbReference type="AlphaFoldDB" id="A0A1H7FWT2"/>
<dbReference type="Pfam" id="PF02625">
    <property type="entry name" value="XdhC_CoxI"/>
    <property type="match status" value="1"/>
</dbReference>
<dbReference type="Gene3D" id="3.40.50.720">
    <property type="entry name" value="NAD(P)-binding Rossmann-like Domain"/>
    <property type="match status" value="1"/>
</dbReference>
<feature type="region of interest" description="Disordered" evidence="1">
    <location>
        <begin position="83"/>
        <end position="103"/>
    </location>
</feature>
<dbReference type="InterPro" id="IPR003777">
    <property type="entry name" value="XdhC_CoxI"/>
</dbReference>
<reference evidence="4 5" key="1">
    <citation type="submission" date="2016-10" db="EMBL/GenBank/DDBJ databases">
        <authorList>
            <person name="de Groot N.N."/>
        </authorList>
    </citation>
    <scope>NUCLEOTIDE SEQUENCE [LARGE SCALE GENOMIC DNA]</scope>
    <source>
        <strain evidence="4 5">DSM 100674</strain>
    </source>
</reference>
<dbReference type="RefSeq" id="WP_093030583.1">
    <property type="nucleotide sequence ID" value="NZ_FOAG01000001.1"/>
</dbReference>